<reference evidence="1" key="1">
    <citation type="submission" date="2014-05" db="EMBL/GenBank/DDBJ databases">
        <authorList>
            <person name="Chronopoulou M."/>
        </authorList>
    </citation>
    <scope>NUCLEOTIDE SEQUENCE</scope>
    <source>
        <tissue evidence="1">Whole organism</tissue>
    </source>
</reference>
<dbReference type="GO" id="GO:0004190">
    <property type="term" value="F:aspartic-type endopeptidase activity"/>
    <property type="evidence" value="ECO:0007669"/>
    <property type="project" value="InterPro"/>
</dbReference>
<evidence type="ECO:0000313" key="1">
    <source>
        <dbReference type="EMBL" id="CDW21769.1"/>
    </source>
</evidence>
<dbReference type="EMBL" id="HACA01004408">
    <property type="protein sequence ID" value="CDW21769.1"/>
    <property type="molecule type" value="Transcribed_RNA"/>
</dbReference>
<protein>
    <submittedName>
        <fullName evidence="1">Uncharacterized protein</fullName>
    </submittedName>
</protein>
<proteinExistence type="predicted"/>
<organism evidence="1">
    <name type="scientific">Lepeophtheirus salmonis</name>
    <name type="common">Salmon louse</name>
    <name type="synonym">Caligus salmonis</name>
    <dbReference type="NCBI Taxonomy" id="72036"/>
    <lineage>
        <taxon>Eukaryota</taxon>
        <taxon>Metazoa</taxon>
        <taxon>Ecdysozoa</taxon>
        <taxon>Arthropoda</taxon>
        <taxon>Crustacea</taxon>
        <taxon>Multicrustacea</taxon>
        <taxon>Hexanauplia</taxon>
        <taxon>Copepoda</taxon>
        <taxon>Siphonostomatoida</taxon>
        <taxon>Caligidae</taxon>
        <taxon>Lepeophtheirus</taxon>
    </lineage>
</organism>
<name>A0A0K2T6R5_LEPSM</name>
<sequence>MNATTYSGASCHSFVLVSKKLNCLRLHGTEVVNKSSNFFCIKDDSNLINFLVDTGAQVSFIQFKNVKVLLEKNSPLLFDMEEPLLILLVLLIFLPLFTSFPNPKEAGECVATIVN</sequence>
<dbReference type="GO" id="GO:0006508">
    <property type="term" value="P:proteolysis"/>
    <property type="evidence" value="ECO:0007669"/>
    <property type="project" value="InterPro"/>
</dbReference>
<accession>A0A0K2T6R5</accession>
<dbReference type="PROSITE" id="PS00141">
    <property type="entry name" value="ASP_PROTEASE"/>
    <property type="match status" value="1"/>
</dbReference>
<dbReference type="AlphaFoldDB" id="A0A0K2T6R5"/>
<dbReference type="InterPro" id="IPR001969">
    <property type="entry name" value="Aspartic_peptidase_AS"/>
</dbReference>